<protein>
    <submittedName>
        <fullName evidence="2">Uncharacterized protein LOC111106197</fullName>
    </submittedName>
</protein>
<dbReference type="GeneID" id="111106197"/>
<organism evidence="1 2">
    <name type="scientific">Crassostrea virginica</name>
    <name type="common">Eastern oyster</name>
    <dbReference type="NCBI Taxonomy" id="6565"/>
    <lineage>
        <taxon>Eukaryota</taxon>
        <taxon>Metazoa</taxon>
        <taxon>Spiralia</taxon>
        <taxon>Lophotrochozoa</taxon>
        <taxon>Mollusca</taxon>
        <taxon>Bivalvia</taxon>
        <taxon>Autobranchia</taxon>
        <taxon>Pteriomorphia</taxon>
        <taxon>Ostreida</taxon>
        <taxon>Ostreoidea</taxon>
        <taxon>Ostreidae</taxon>
        <taxon>Crassostrea</taxon>
    </lineage>
</organism>
<dbReference type="AlphaFoldDB" id="A0A8B8AZ81"/>
<dbReference type="KEGG" id="cvn:111106197"/>
<evidence type="ECO:0000313" key="2">
    <source>
        <dbReference type="RefSeq" id="XP_022296467.1"/>
    </source>
</evidence>
<dbReference type="RefSeq" id="XP_022296467.1">
    <property type="nucleotide sequence ID" value="XM_022440759.1"/>
</dbReference>
<sequence>MNFKDDNMETSTDEINWVCKSTGAKSLNCQNIVKLLCDIAPDKSWNIVKGETFVDVQKMSTLFEDHAKANLSRIINLQNGSTKYYEPHWRHLRFIRNESLCHQLEMRMNPIGIAERLKIFGKKGMKELKALVLEEFGVFKPKSKLRIGYAPGYYLTVKNCQNEELMEQLEDEMGQNMNKGVQYFKDILFVETEIMIASVLMNLSIADADRMLYPLKS</sequence>
<keyword evidence="1" id="KW-1185">Reference proteome</keyword>
<reference evidence="2" key="1">
    <citation type="submission" date="2025-08" db="UniProtKB">
        <authorList>
            <consortium name="RefSeq"/>
        </authorList>
    </citation>
    <scope>IDENTIFICATION</scope>
    <source>
        <tissue evidence="2">Whole sample</tissue>
    </source>
</reference>
<evidence type="ECO:0000313" key="1">
    <source>
        <dbReference type="Proteomes" id="UP000694844"/>
    </source>
</evidence>
<dbReference type="OrthoDB" id="6141371at2759"/>
<proteinExistence type="predicted"/>
<name>A0A8B8AZ81_CRAVI</name>
<gene>
    <name evidence="2" type="primary">LOC111106197</name>
</gene>
<dbReference type="Proteomes" id="UP000694844">
    <property type="component" value="Chromosome 8"/>
</dbReference>
<accession>A0A8B8AZ81</accession>